<keyword evidence="1" id="KW-0472">Membrane</keyword>
<dbReference type="InterPro" id="IPR000326">
    <property type="entry name" value="PAP2/HPO"/>
</dbReference>
<feature type="transmembrane region" description="Helical" evidence="1">
    <location>
        <begin position="12"/>
        <end position="31"/>
    </location>
</feature>
<keyword evidence="4" id="KW-1185">Reference proteome</keyword>
<dbReference type="InterPro" id="IPR036938">
    <property type="entry name" value="PAP2/HPO_sf"/>
</dbReference>
<dbReference type="Pfam" id="PF01569">
    <property type="entry name" value="PAP2"/>
    <property type="match status" value="1"/>
</dbReference>
<feature type="transmembrane region" description="Helical" evidence="1">
    <location>
        <begin position="210"/>
        <end position="229"/>
    </location>
</feature>
<gene>
    <name evidence="3" type="ORF">Q9L42_009520</name>
</gene>
<accession>A0AAU7NZB7</accession>
<evidence type="ECO:0000256" key="1">
    <source>
        <dbReference type="SAM" id="Phobius"/>
    </source>
</evidence>
<name>A0AAU7NZB7_9GAMM</name>
<feature type="domain" description="Phosphatidic acid phosphatase type 2/haloperoxidase" evidence="2">
    <location>
        <begin position="100"/>
        <end position="230"/>
    </location>
</feature>
<dbReference type="EMBL" id="CP157743">
    <property type="protein sequence ID" value="XBS22347.1"/>
    <property type="molecule type" value="Genomic_DNA"/>
</dbReference>
<reference evidence="3 4" key="1">
    <citation type="journal article" date="2024" name="Microbiology">
        <title>Methylomarinum rosea sp. nov., a novel halophilic methanotrophic bacterium from the hypersaline Lake Elton.</title>
        <authorList>
            <person name="Suleimanov R.Z."/>
            <person name="Oshkin I.Y."/>
            <person name="Danilova O.V."/>
            <person name="Suzina N.E."/>
            <person name="Dedysh S.N."/>
        </authorList>
    </citation>
    <scope>NUCLEOTIDE SEQUENCE [LARGE SCALE GENOMIC DNA]</scope>
    <source>
        <strain evidence="3 4">Ch1-1</strain>
    </source>
</reference>
<dbReference type="SUPFAM" id="SSF48317">
    <property type="entry name" value="Acid phosphatase/Vanadium-dependent haloperoxidase"/>
    <property type="match status" value="1"/>
</dbReference>
<sequence>MHTQIRCEFDRFVITHFIVPFMMFVLVFSMLEFSRLDLQIAQYFYDSLQQQWPWRNHWLTKTVLHDGGQKLSIAMGILVFGALLLSRFYASLRPYSKLLAYLFVASITGPVLIAVLKNNTHIYCPWDLTLFGGDKPYIRLFDFANYPLAIGRCFPAGHAGGGYAFISLYFFLLAIKPDYRHYGLLAGMVIGIIFGVTQQMRGAHFLSHDIFSLAICWFSSLFLFGVFFWKELQWQ</sequence>
<dbReference type="CDD" id="cd03396">
    <property type="entry name" value="PAP2_like_6"/>
    <property type="match status" value="1"/>
</dbReference>
<evidence type="ECO:0000313" key="4">
    <source>
        <dbReference type="Proteomes" id="UP001225378"/>
    </source>
</evidence>
<dbReference type="Proteomes" id="UP001225378">
    <property type="component" value="Chromosome"/>
</dbReference>
<dbReference type="AlphaFoldDB" id="A0AAU7NZB7"/>
<evidence type="ECO:0000313" key="3">
    <source>
        <dbReference type="EMBL" id="XBS22347.1"/>
    </source>
</evidence>
<feature type="transmembrane region" description="Helical" evidence="1">
    <location>
        <begin position="71"/>
        <end position="89"/>
    </location>
</feature>
<keyword evidence="1" id="KW-0812">Transmembrane</keyword>
<feature type="transmembrane region" description="Helical" evidence="1">
    <location>
        <begin position="182"/>
        <end position="198"/>
    </location>
</feature>
<evidence type="ECO:0000259" key="2">
    <source>
        <dbReference type="Pfam" id="PF01569"/>
    </source>
</evidence>
<keyword evidence="1" id="KW-1133">Transmembrane helix</keyword>
<feature type="transmembrane region" description="Helical" evidence="1">
    <location>
        <begin position="98"/>
        <end position="116"/>
    </location>
</feature>
<proteinExistence type="predicted"/>
<dbReference type="KEGG" id="mech:Q9L42_009520"/>
<protein>
    <submittedName>
        <fullName evidence="3">Phosphatase PAP2 family protein</fullName>
    </submittedName>
</protein>
<feature type="transmembrane region" description="Helical" evidence="1">
    <location>
        <begin position="156"/>
        <end position="175"/>
    </location>
</feature>
<dbReference type="RefSeq" id="WP_349432685.1">
    <property type="nucleotide sequence ID" value="NZ_CP157743.1"/>
</dbReference>
<organism evidence="3 4">
    <name type="scientific">Methylomarinum roseum</name>
    <dbReference type="NCBI Taxonomy" id="3067653"/>
    <lineage>
        <taxon>Bacteria</taxon>
        <taxon>Pseudomonadati</taxon>
        <taxon>Pseudomonadota</taxon>
        <taxon>Gammaproteobacteria</taxon>
        <taxon>Methylococcales</taxon>
        <taxon>Methylococcaceae</taxon>
        <taxon>Methylomarinum</taxon>
    </lineage>
</organism>